<protein>
    <submittedName>
        <fullName evidence="1">Uncharacterized protein</fullName>
    </submittedName>
</protein>
<evidence type="ECO:0000313" key="1">
    <source>
        <dbReference type="EMBL" id="EWG55976.1"/>
    </source>
</evidence>
<reference evidence="1 2" key="2">
    <citation type="journal article" date="2010" name="Nature">
        <title>Comparative genomics reveals mobile pathogenicity chromosomes in Fusarium.</title>
        <authorList>
            <person name="Ma L.J."/>
            <person name="van der Does H.C."/>
            <person name="Borkovich K.A."/>
            <person name="Coleman J.J."/>
            <person name="Daboussi M.J."/>
            <person name="Di Pietro A."/>
            <person name="Dufresne M."/>
            <person name="Freitag M."/>
            <person name="Grabherr M."/>
            <person name="Henrissat B."/>
            <person name="Houterman P.M."/>
            <person name="Kang S."/>
            <person name="Shim W.B."/>
            <person name="Woloshuk C."/>
            <person name="Xie X."/>
            <person name="Xu J.R."/>
            <person name="Antoniw J."/>
            <person name="Baker S.E."/>
            <person name="Bluhm B.H."/>
            <person name="Breakspear A."/>
            <person name="Brown D.W."/>
            <person name="Butchko R.A."/>
            <person name="Chapman S."/>
            <person name="Coulson R."/>
            <person name="Coutinho P.M."/>
            <person name="Danchin E.G."/>
            <person name="Diener A."/>
            <person name="Gale L.R."/>
            <person name="Gardiner D.M."/>
            <person name="Goff S."/>
            <person name="Hammond-Kosack K.E."/>
            <person name="Hilburn K."/>
            <person name="Hua-Van A."/>
            <person name="Jonkers W."/>
            <person name="Kazan K."/>
            <person name="Kodira C.D."/>
            <person name="Koehrsen M."/>
            <person name="Kumar L."/>
            <person name="Lee Y.H."/>
            <person name="Li L."/>
            <person name="Manners J.M."/>
            <person name="Miranda-Saavedra D."/>
            <person name="Mukherjee M."/>
            <person name="Park G."/>
            <person name="Park J."/>
            <person name="Park S.Y."/>
            <person name="Proctor R.H."/>
            <person name="Regev A."/>
            <person name="Ruiz-Roldan M.C."/>
            <person name="Sain D."/>
            <person name="Sakthikumar S."/>
            <person name="Sykes S."/>
            <person name="Schwartz D.C."/>
            <person name="Turgeon B.G."/>
            <person name="Wapinski I."/>
            <person name="Yoder O."/>
            <person name="Young S."/>
            <person name="Zeng Q."/>
            <person name="Zhou S."/>
            <person name="Galagan J."/>
            <person name="Cuomo C.A."/>
            <person name="Kistler H.C."/>
            <person name="Rep M."/>
        </authorList>
    </citation>
    <scope>NUCLEOTIDE SEQUENCE [LARGE SCALE GENOMIC DNA]</scope>
    <source>
        <strain evidence="2">M3125 / FGSC 7600</strain>
    </source>
</reference>
<name>W7MX90_GIBM7</name>
<dbReference type="KEGG" id="fvr:FVEG_17722"/>
<keyword evidence="2" id="KW-1185">Reference proteome</keyword>
<evidence type="ECO:0000313" key="2">
    <source>
        <dbReference type="Proteomes" id="UP000009096"/>
    </source>
</evidence>
<sequence length="182" mass="19937">MGHVIRCPEQQTMVAYHSDGSGDSQPTEGNWLIGWNFVTDLYRLLEHVINHYRVKRAGRTVADAYSSRLPPREPSDLNMETILAALQDGLQSLPGDMLTALPPSTNAKENLCGFQVANIVCTSQLLKTLCFACDLMTFSSACAAAQQMIDSISKVPSAYLRAIGSCMVSTIKSRYASQWPCS</sequence>
<dbReference type="VEuPathDB" id="FungiDB:FVEG_17722"/>
<proteinExistence type="predicted"/>
<dbReference type="GeneID" id="30074598"/>
<reference evidence="2" key="1">
    <citation type="journal article" date="2007" name="Science">
        <title>The Fusarium graminearum genome reveals a link between localized polymorphism and pathogen specialization.</title>
        <authorList>
            <person name="Cuomo C.A."/>
            <person name="Gueldener U."/>
            <person name="Xu J.-R."/>
            <person name="Trail F."/>
            <person name="Turgeon B.G."/>
            <person name="Di Pietro A."/>
            <person name="Walton J.D."/>
            <person name="Ma L.-J."/>
            <person name="Baker S.E."/>
            <person name="Rep M."/>
            <person name="Adam G."/>
            <person name="Antoniw J."/>
            <person name="Baldwin T."/>
            <person name="Calvo S.E."/>
            <person name="Chang Y.-L."/>
            <person name="DeCaprio D."/>
            <person name="Gale L.R."/>
            <person name="Gnerre S."/>
            <person name="Goswami R.S."/>
            <person name="Hammond-Kosack K."/>
            <person name="Harris L.J."/>
            <person name="Hilburn K."/>
            <person name="Kennell J.C."/>
            <person name="Kroken S."/>
            <person name="Magnuson J.K."/>
            <person name="Mannhaupt G."/>
            <person name="Mauceli E.W."/>
            <person name="Mewes H.-W."/>
            <person name="Mitterbauer R."/>
            <person name="Muehlbauer G."/>
            <person name="Muensterkoetter M."/>
            <person name="Nelson D."/>
            <person name="O'Donnell K."/>
            <person name="Ouellet T."/>
            <person name="Qi W."/>
            <person name="Quesneville H."/>
            <person name="Roncero M.I.G."/>
            <person name="Seong K.-Y."/>
            <person name="Tetko I.V."/>
            <person name="Urban M."/>
            <person name="Waalwijk C."/>
            <person name="Ward T.J."/>
            <person name="Yao J."/>
            <person name="Birren B.W."/>
            <person name="Kistler H.C."/>
        </authorList>
    </citation>
    <scope>NUCLEOTIDE SEQUENCE [LARGE SCALE GENOMIC DNA]</scope>
    <source>
        <strain evidence="2">M3125 / FGSC 7600</strain>
    </source>
</reference>
<dbReference type="EMBL" id="DS022267">
    <property type="protein sequence ID" value="EWG55976.1"/>
    <property type="molecule type" value="Genomic_DNA"/>
</dbReference>
<dbReference type="AlphaFoldDB" id="W7MX90"/>
<dbReference type="OrthoDB" id="2123952at2759"/>
<dbReference type="Proteomes" id="UP000009096">
    <property type="component" value="Unassembled WGS sequence"/>
</dbReference>
<gene>
    <name evidence="1" type="ORF">FVEG_17722</name>
</gene>
<dbReference type="RefSeq" id="XP_018762167.1">
    <property type="nucleotide sequence ID" value="XM_018906952.1"/>
</dbReference>
<organism evidence="1 2">
    <name type="scientific">Gibberella moniliformis (strain M3125 / FGSC 7600)</name>
    <name type="common">Maize ear and stalk rot fungus</name>
    <name type="synonym">Fusarium verticillioides</name>
    <dbReference type="NCBI Taxonomy" id="334819"/>
    <lineage>
        <taxon>Eukaryota</taxon>
        <taxon>Fungi</taxon>
        <taxon>Dikarya</taxon>
        <taxon>Ascomycota</taxon>
        <taxon>Pezizomycotina</taxon>
        <taxon>Sordariomycetes</taxon>
        <taxon>Hypocreomycetidae</taxon>
        <taxon>Hypocreales</taxon>
        <taxon>Nectriaceae</taxon>
        <taxon>Fusarium</taxon>
        <taxon>Fusarium fujikuroi species complex</taxon>
    </lineage>
</organism>
<accession>W7MX90</accession>
<dbReference type="eggNOG" id="ENOG502QTPC">
    <property type="taxonomic scope" value="Eukaryota"/>
</dbReference>